<sequence>MATSKEKNEDGDVENGSRASHDTVPYKERIRHFTWSWFATTMSTGAIPVLISNSPYTFRGLITIGKIFYILDIVLFLAYCAIMTTRFILRPRALTRSLHYPSEALFFGAFWVSIALILTSASLYGVPACGPWLIKALEIAFWVYVAAVLLVAIFQYHTLFVAEKLRVDSAMPAWILPIYPFLVLGPLAGTLANTQPTSAAIPILIGGVMFQGLGWIVSIFVYTIYIMRLMGSELPAPPTRPGMFISVGPAGYTATAFVQLGTQAQQHFPPGWLGVSTPAGDIVKVMGIMCGIFLWLLAFWFFSLSVVGVLEGVKRMKFTLNWAAFIFPNAGLCLAAIQIGNALDSTGIKAVATGMIILLVVVWIFVAVCLVLAVRKGSIMWPGMDEDAGMDA</sequence>
<dbReference type="Proteomes" id="UP000800041">
    <property type="component" value="Unassembled WGS sequence"/>
</dbReference>
<dbReference type="InterPro" id="IPR004695">
    <property type="entry name" value="SLAC1/Mae1/Ssu1/TehA"/>
</dbReference>
<feature type="transmembrane region" description="Helical" evidence="6">
    <location>
        <begin position="351"/>
        <end position="374"/>
    </location>
</feature>
<accession>A0A6G1GM46</accession>
<feature type="transmembrane region" description="Helical" evidence="6">
    <location>
        <begin position="33"/>
        <end position="51"/>
    </location>
</feature>
<feature type="transmembrane region" description="Helical" evidence="6">
    <location>
        <begin position="174"/>
        <end position="193"/>
    </location>
</feature>
<feature type="region of interest" description="Disordered" evidence="5">
    <location>
        <begin position="1"/>
        <end position="20"/>
    </location>
</feature>
<organism evidence="7 8">
    <name type="scientific">Aulographum hederae CBS 113979</name>
    <dbReference type="NCBI Taxonomy" id="1176131"/>
    <lineage>
        <taxon>Eukaryota</taxon>
        <taxon>Fungi</taxon>
        <taxon>Dikarya</taxon>
        <taxon>Ascomycota</taxon>
        <taxon>Pezizomycotina</taxon>
        <taxon>Dothideomycetes</taxon>
        <taxon>Pleosporomycetidae</taxon>
        <taxon>Aulographales</taxon>
        <taxon>Aulographaceae</taxon>
    </lineage>
</organism>
<dbReference type="EMBL" id="ML977193">
    <property type="protein sequence ID" value="KAF1981827.1"/>
    <property type="molecule type" value="Genomic_DNA"/>
</dbReference>
<dbReference type="PANTHER" id="PTHR31162">
    <property type="entry name" value="MALIC ACID TRANSPORT PROTEIN-RELATED"/>
    <property type="match status" value="1"/>
</dbReference>
<dbReference type="InterPro" id="IPR038665">
    <property type="entry name" value="Voltage-dep_anion_channel_sf"/>
</dbReference>
<evidence type="ECO:0000256" key="2">
    <source>
        <dbReference type="ARBA" id="ARBA00022692"/>
    </source>
</evidence>
<evidence type="ECO:0000256" key="5">
    <source>
        <dbReference type="SAM" id="MobiDB-lite"/>
    </source>
</evidence>
<dbReference type="Pfam" id="PF03595">
    <property type="entry name" value="SLAC1"/>
    <property type="match status" value="1"/>
</dbReference>
<keyword evidence="8" id="KW-1185">Reference proteome</keyword>
<feature type="transmembrane region" description="Helical" evidence="6">
    <location>
        <begin position="104"/>
        <end position="127"/>
    </location>
</feature>
<evidence type="ECO:0000256" key="1">
    <source>
        <dbReference type="ARBA" id="ARBA00004141"/>
    </source>
</evidence>
<dbReference type="GO" id="GO:0016020">
    <property type="term" value="C:membrane"/>
    <property type="evidence" value="ECO:0007669"/>
    <property type="project" value="UniProtKB-SubCell"/>
</dbReference>
<evidence type="ECO:0000313" key="8">
    <source>
        <dbReference type="Proteomes" id="UP000800041"/>
    </source>
</evidence>
<dbReference type="CDD" id="cd09317">
    <property type="entry name" value="TDT_Mae1_like"/>
    <property type="match status" value="1"/>
</dbReference>
<feature type="compositionally biased region" description="Basic and acidic residues" evidence="5">
    <location>
        <begin position="1"/>
        <end position="10"/>
    </location>
</feature>
<dbReference type="OrthoDB" id="2901184at2759"/>
<gene>
    <name evidence="7" type="ORF">K402DRAFT_341696</name>
</gene>
<dbReference type="GO" id="GO:0015140">
    <property type="term" value="F:malate transmembrane transporter activity"/>
    <property type="evidence" value="ECO:0007669"/>
    <property type="project" value="InterPro"/>
</dbReference>
<evidence type="ECO:0000256" key="6">
    <source>
        <dbReference type="SAM" id="Phobius"/>
    </source>
</evidence>
<feature type="transmembrane region" description="Helical" evidence="6">
    <location>
        <begin position="282"/>
        <end position="310"/>
    </location>
</feature>
<keyword evidence="3 6" id="KW-1133">Transmembrane helix</keyword>
<feature type="transmembrane region" description="Helical" evidence="6">
    <location>
        <begin position="139"/>
        <end position="162"/>
    </location>
</feature>
<evidence type="ECO:0000256" key="3">
    <source>
        <dbReference type="ARBA" id="ARBA00022989"/>
    </source>
</evidence>
<dbReference type="Gene3D" id="1.50.10.150">
    <property type="entry name" value="Voltage-dependent anion channel"/>
    <property type="match status" value="1"/>
</dbReference>
<reference evidence="7" key="1">
    <citation type="journal article" date="2020" name="Stud. Mycol.">
        <title>101 Dothideomycetes genomes: a test case for predicting lifestyles and emergence of pathogens.</title>
        <authorList>
            <person name="Haridas S."/>
            <person name="Albert R."/>
            <person name="Binder M."/>
            <person name="Bloem J."/>
            <person name="Labutti K."/>
            <person name="Salamov A."/>
            <person name="Andreopoulos B."/>
            <person name="Baker S."/>
            <person name="Barry K."/>
            <person name="Bills G."/>
            <person name="Bluhm B."/>
            <person name="Cannon C."/>
            <person name="Castanera R."/>
            <person name="Culley D."/>
            <person name="Daum C."/>
            <person name="Ezra D."/>
            <person name="Gonzalez J."/>
            <person name="Henrissat B."/>
            <person name="Kuo A."/>
            <person name="Liang C."/>
            <person name="Lipzen A."/>
            <person name="Lutzoni F."/>
            <person name="Magnuson J."/>
            <person name="Mondo S."/>
            <person name="Nolan M."/>
            <person name="Ohm R."/>
            <person name="Pangilinan J."/>
            <person name="Park H.-J."/>
            <person name="Ramirez L."/>
            <person name="Alfaro M."/>
            <person name="Sun H."/>
            <person name="Tritt A."/>
            <person name="Yoshinaga Y."/>
            <person name="Zwiers L.-H."/>
            <person name="Turgeon B."/>
            <person name="Goodwin S."/>
            <person name="Spatafora J."/>
            <person name="Crous P."/>
            <person name="Grigoriev I."/>
        </authorList>
    </citation>
    <scope>NUCLEOTIDE SEQUENCE</scope>
    <source>
        <strain evidence="7">CBS 113979</strain>
    </source>
</reference>
<dbReference type="AlphaFoldDB" id="A0A6G1GM46"/>
<feature type="transmembrane region" description="Helical" evidence="6">
    <location>
        <begin position="199"/>
        <end position="222"/>
    </location>
</feature>
<dbReference type="PANTHER" id="PTHR31162:SF0">
    <property type="entry name" value="MALIC ACID TRANSPORT PROTEIN"/>
    <property type="match status" value="1"/>
</dbReference>
<comment type="subcellular location">
    <subcellularLocation>
        <location evidence="1">Membrane</location>
        <topology evidence="1">Multi-pass membrane protein</topology>
    </subcellularLocation>
</comment>
<dbReference type="InterPro" id="IPR030185">
    <property type="entry name" value="Mae1"/>
</dbReference>
<keyword evidence="4 6" id="KW-0472">Membrane</keyword>
<proteinExistence type="predicted"/>
<feature type="transmembrane region" description="Helical" evidence="6">
    <location>
        <begin position="243"/>
        <end position="262"/>
    </location>
</feature>
<feature type="transmembrane region" description="Helical" evidence="6">
    <location>
        <begin position="322"/>
        <end position="339"/>
    </location>
</feature>
<keyword evidence="2 6" id="KW-0812">Transmembrane</keyword>
<evidence type="ECO:0000256" key="4">
    <source>
        <dbReference type="ARBA" id="ARBA00023136"/>
    </source>
</evidence>
<protein>
    <submittedName>
        <fullName evidence="7">C4-dicarboxylate transporter/malic acid transport protein-like protein</fullName>
    </submittedName>
</protein>
<evidence type="ECO:0000313" key="7">
    <source>
        <dbReference type="EMBL" id="KAF1981827.1"/>
    </source>
</evidence>
<name>A0A6G1GM46_9PEZI</name>
<feature type="transmembrane region" description="Helical" evidence="6">
    <location>
        <begin position="63"/>
        <end position="83"/>
    </location>
</feature>